<evidence type="ECO:0000313" key="2">
    <source>
        <dbReference type="EMBL" id="ERH21094.1"/>
    </source>
</evidence>
<reference evidence="2 3" key="1">
    <citation type="submission" date="2013-06" db="EMBL/GenBank/DDBJ databases">
        <authorList>
            <person name="Weinstock G."/>
            <person name="Sodergren E."/>
            <person name="Lobos E.A."/>
            <person name="Fulton L."/>
            <person name="Fulton R."/>
            <person name="Courtney L."/>
            <person name="Fronick C."/>
            <person name="O'Laughlin M."/>
            <person name="Godfrey J."/>
            <person name="Wilson R.M."/>
            <person name="Miner T."/>
            <person name="Farmer C."/>
            <person name="Delehaunty K."/>
            <person name="Cordes M."/>
            <person name="Minx P."/>
            <person name="Tomlinson C."/>
            <person name="Chen J."/>
            <person name="Wollam A."/>
            <person name="Pepin K.H."/>
            <person name="Bhonagiri V."/>
            <person name="Zhang X."/>
            <person name="Warren W."/>
            <person name="Mitreva M."/>
            <person name="Mardis E.R."/>
            <person name="Wilson R.K."/>
        </authorList>
    </citation>
    <scope>NUCLEOTIDE SEQUENCE [LARGE SCALE GENOMIC DNA]</scope>
    <source>
        <strain evidence="2 3">F0510</strain>
    </source>
</reference>
<accession>U1QGT0</accession>
<evidence type="ECO:0000313" key="3">
    <source>
        <dbReference type="Proteomes" id="UP000016498"/>
    </source>
</evidence>
<organism evidence="2 3">
    <name type="scientific">Actinomyces johnsonii F0510</name>
    <dbReference type="NCBI Taxonomy" id="1227262"/>
    <lineage>
        <taxon>Bacteria</taxon>
        <taxon>Bacillati</taxon>
        <taxon>Actinomycetota</taxon>
        <taxon>Actinomycetes</taxon>
        <taxon>Actinomycetales</taxon>
        <taxon>Actinomycetaceae</taxon>
        <taxon>Actinomyces</taxon>
    </lineage>
</organism>
<name>U1QGT0_9ACTO</name>
<proteinExistence type="predicted"/>
<dbReference type="HOGENOM" id="CLU_3195072_0_0_11"/>
<comment type="caution">
    <text evidence="2">The sequence shown here is derived from an EMBL/GenBank/DDBJ whole genome shotgun (WGS) entry which is preliminary data.</text>
</comment>
<gene>
    <name evidence="2" type="ORF">HMPREF1549_00836</name>
</gene>
<dbReference type="EMBL" id="AWSD01000081">
    <property type="protein sequence ID" value="ERH21094.1"/>
    <property type="molecule type" value="Genomic_DNA"/>
</dbReference>
<feature type="region of interest" description="Disordered" evidence="1">
    <location>
        <begin position="1"/>
        <end position="45"/>
    </location>
</feature>
<feature type="compositionally biased region" description="Basic and acidic residues" evidence="1">
    <location>
        <begin position="34"/>
        <end position="45"/>
    </location>
</feature>
<protein>
    <submittedName>
        <fullName evidence="2">Uncharacterized protein</fullName>
    </submittedName>
</protein>
<dbReference type="Proteomes" id="UP000016498">
    <property type="component" value="Unassembled WGS sequence"/>
</dbReference>
<dbReference type="AlphaFoldDB" id="U1QGT0"/>
<evidence type="ECO:0000256" key="1">
    <source>
        <dbReference type="SAM" id="MobiDB-lite"/>
    </source>
</evidence>
<sequence>MLPAPAPALRGGDRRTGTLGPPSSAFFASANDGGRPKEFHPCPHH</sequence>